<dbReference type="AlphaFoldDB" id="A0A8S1WR07"/>
<comment type="caution">
    <text evidence="1">The sequence shown here is derived from an EMBL/GenBank/DDBJ whole genome shotgun (WGS) entry which is preliminary data.</text>
</comment>
<accession>A0A8S1WR07</accession>
<dbReference type="Proteomes" id="UP000689195">
    <property type="component" value="Unassembled WGS sequence"/>
</dbReference>
<keyword evidence="2" id="KW-1185">Reference proteome</keyword>
<dbReference type="OrthoDB" id="320994at2759"/>
<protein>
    <submittedName>
        <fullName evidence="1">Uncharacterized protein</fullName>
    </submittedName>
</protein>
<name>A0A8S1WR07_9CILI</name>
<reference evidence="1" key="1">
    <citation type="submission" date="2021-01" db="EMBL/GenBank/DDBJ databases">
        <authorList>
            <consortium name="Genoscope - CEA"/>
            <person name="William W."/>
        </authorList>
    </citation>
    <scope>NUCLEOTIDE SEQUENCE</scope>
</reference>
<gene>
    <name evidence="1" type="ORF">PPENT_87.1.T1010008</name>
</gene>
<sequence length="100" mass="12171">MIFGIIRRERRYKHVNQLEYQGREGFIWNSKQRSCQFNLVYHQSDEKMISVLNTGVQILTIDKQNKKIQSFDVYFGGVIRTFNYVAIHNNVQFFFWNKDW</sequence>
<dbReference type="EMBL" id="CAJJDO010000101">
    <property type="protein sequence ID" value="CAD8192173.1"/>
    <property type="molecule type" value="Genomic_DNA"/>
</dbReference>
<proteinExistence type="predicted"/>
<evidence type="ECO:0000313" key="1">
    <source>
        <dbReference type="EMBL" id="CAD8192173.1"/>
    </source>
</evidence>
<organism evidence="1 2">
    <name type="scientific">Paramecium pentaurelia</name>
    <dbReference type="NCBI Taxonomy" id="43138"/>
    <lineage>
        <taxon>Eukaryota</taxon>
        <taxon>Sar</taxon>
        <taxon>Alveolata</taxon>
        <taxon>Ciliophora</taxon>
        <taxon>Intramacronucleata</taxon>
        <taxon>Oligohymenophorea</taxon>
        <taxon>Peniculida</taxon>
        <taxon>Parameciidae</taxon>
        <taxon>Paramecium</taxon>
    </lineage>
</organism>
<evidence type="ECO:0000313" key="2">
    <source>
        <dbReference type="Proteomes" id="UP000689195"/>
    </source>
</evidence>